<dbReference type="SUPFAM" id="SSF57716">
    <property type="entry name" value="Glucocorticoid receptor-like (DNA-binding domain)"/>
    <property type="match status" value="2"/>
</dbReference>
<dbReference type="GO" id="GO:0000978">
    <property type="term" value="F:RNA polymerase II cis-regulatory region sequence-specific DNA binding"/>
    <property type="evidence" value="ECO:0007669"/>
    <property type="project" value="InterPro"/>
</dbReference>
<sequence>MKKNFCLICNNKTNGINNSINSCRACSVFFRRAILNHKNLQCRRGTNECVIKPGDKVFCKYCQFQKCINMGMIIKKNSKEMAINHDYNNLIEINNDNVKKINIFLQNETSTEKCDILIKENKVHIDMEELISYVNEIFSSTNSILSNYDSYTTSLQRIIIGIKNLFTNMNYNNPENIILTTKIDFKRCFQVWKNFIKHSPKLLMTLEEFSCLPLNDKKIIFSNFWKQAFILISGIYLTKIVALNDKSLILIDEIYVVDIKNIESIKFDIDIDNPKEILDLLTPTLVFFDNFILKQLKNEKYEDIEIMSTNVMDKNVCLVCNIETNSIHNSVNSCRACSAFFRRSIINNKTFRCRRGTNNCVMKPGDKFFCKYCRFKKCKAVGMVLRNDISDNFNNYILLPRMTENKEIESLSSLSDDSIYLRDDIKIEDNKILFDMKQINSYVNNIFLNINVQTDNNDKYLTCLQRVMKGLNNLNNNLNYNHPEKVIFTRHVELKRFIKAWQKFISYSPNLLMTLDEFVNLTLKDKWIIFKNFWRHAYVLITGIYITKINNPCSEALILNDDTYVAKLNEVEFINQEIDDKKIKETFYLMKPTLLLLHNFIHKPLKDEKYDEIEIAYLIVQMIFDKLTLHETANDCQKIGDEMLKVINDEIHNYYVYNRKMYNYAYRITEMTKLLLFIREFTNRQKEINFISKWMDLIDLSFMDSI</sequence>
<dbReference type="AlphaFoldDB" id="A0A090LPZ8"/>
<dbReference type="Pfam" id="PF00105">
    <property type="entry name" value="zf-C4"/>
    <property type="match status" value="2"/>
</dbReference>
<name>A0A090LPZ8_STRRB</name>
<dbReference type="PROSITE" id="PS51030">
    <property type="entry name" value="NUCLEAR_REC_DBD_2"/>
    <property type="match status" value="2"/>
</dbReference>
<dbReference type="GO" id="GO:0003700">
    <property type="term" value="F:DNA-binding transcription factor activity"/>
    <property type="evidence" value="ECO:0007669"/>
    <property type="project" value="InterPro"/>
</dbReference>
<accession>A0A090LPZ8</accession>
<evidence type="ECO:0000256" key="7">
    <source>
        <dbReference type="ARBA" id="ARBA00023125"/>
    </source>
</evidence>
<dbReference type="OrthoDB" id="10018779at2759"/>
<evidence type="ECO:0000313" key="14">
    <source>
        <dbReference type="Proteomes" id="UP000035682"/>
    </source>
</evidence>
<dbReference type="WormBase" id="SRAE_2000427300">
    <property type="protein sequence ID" value="SRP11760"/>
    <property type="gene ID" value="WBGene00264503"/>
</dbReference>
<dbReference type="InterPro" id="IPR051152">
    <property type="entry name" value="C.elegans_Orphan_NR"/>
</dbReference>
<dbReference type="EMBL" id="LN609529">
    <property type="protein sequence ID" value="CEF69626.1"/>
    <property type="molecule type" value="Genomic_DNA"/>
</dbReference>
<keyword evidence="8" id="KW-0804">Transcription</keyword>
<keyword evidence="4" id="KW-0863">Zinc-finger</keyword>
<evidence type="ECO:0000256" key="2">
    <source>
        <dbReference type="ARBA" id="ARBA00005993"/>
    </source>
</evidence>
<dbReference type="Proteomes" id="UP000035682">
    <property type="component" value="Unplaced"/>
</dbReference>
<gene>
    <name evidence="13 15 16" type="ORF">SRAE_2000427300</name>
</gene>
<keyword evidence="3" id="KW-0479">Metal-binding</keyword>
<organism evidence="13">
    <name type="scientific">Strongyloides ratti</name>
    <name type="common">Parasitic roundworm</name>
    <dbReference type="NCBI Taxonomy" id="34506"/>
    <lineage>
        <taxon>Eukaryota</taxon>
        <taxon>Metazoa</taxon>
        <taxon>Ecdysozoa</taxon>
        <taxon>Nematoda</taxon>
        <taxon>Chromadorea</taxon>
        <taxon>Rhabditida</taxon>
        <taxon>Tylenchina</taxon>
        <taxon>Panagrolaimomorpha</taxon>
        <taxon>Strongyloidoidea</taxon>
        <taxon>Strongyloididae</taxon>
        <taxon>Strongyloides</taxon>
    </lineage>
</organism>
<dbReference type="STRING" id="34506.A0A090LPZ8"/>
<feature type="domain" description="NR LBD" evidence="12">
    <location>
        <begin position="470"/>
        <end position="706"/>
    </location>
</feature>
<keyword evidence="6" id="KW-0805">Transcription regulation</keyword>
<evidence type="ECO:0000259" key="12">
    <source>
        <dbReference type="PROSITE" id="PS51843"/>
    </source>
</evidence>
<dbReference type="PANTHER" id="PTHR45680:SF29">
    <property type="entry name" value="NUCLEAR HORMONE RECEPTOR FAMILY"/>
    <property type="match status" value="1"/>
</dbReference>
<evidence type="ECO:0000256" key="8">
    <source>
        <dbReference type="ARBA" id="ARBA00023163"/>
    </source>
</evidence>
<evidence type="ECO:0000256" key="4">
    <source>
        <dbReference type="ARBA" id="ARBA00022771"/>
    </source>
</evidence>
<evidence type="ECO:0000256" key="1">
    <source>
        <dbReference type="ARBA" id="ARBA00004123"/>
    </source>
</evidence>
<dbReference type="GO" id="GO:0008270">
    <property type="term" value="F:zinc ion binding"/>
    <property type="evidence" value="ECO:0007669"/>
    <property type="project" value="UniProtKB-KW"/>
</dbReference>
<evidence type="ECO:0000256" key="3">
    <source>
        <dbReference type="ARBA" id="ARBA00022723"/>
    </source>
</evidence>
<proteinExistence type="inferred from homology"/>
<evidence type="ECO:0000313" key="13">
    <source>
        <dbReference type="EMBL" id="CEF69626.1"/>
    </source>
</evidence>
<dbReference type="PROSITE" id="PS51843">
    <property type="entry name" value="NR_LBD"/>
    <property type="match status" value="1"/>
</dbReference>
<dbReference type="InterPro" id="IPR013088">
    <property type="entry name" value="Znf_NHR/GATA"/>
</dbReference>
<keyword evidence="10" id="KW-0539">Nucleus</keyword>
<feature type="domain" description="Nuclear receptor" evidence="11">
    <location>
        <begin position="314"/>
        <end position="390"/>
    </location>
</feature>
<comment type="subcellular location">
    <subcellularLocation>
        <location evidence="1">Nucleus</location>
    </subcellularLocation>
</comment>
<dbReference type="Pfam" id="PF00104">
    <property type="entry name" value="Hormone_recep"/>
    <property type="match status" value="1"/>
</dbReference>
<feature type="domain" description="Nuclear receptor" evidence="11">
    <location>
        <begin position="3"/>
        <end position="79"/>
    </location>
</feature>
<reference evidence="13 14" key="1">
    <citation type="submission" date="2014-09" db="EMBL/GenBank/DDBJ databases">
        <authorList>
            <person name="Martin A.A."/>
        </authorList>
    </citation>
    <scope>NUCLEOTIDE SEQUENCE</scope>
    <source>
        <strain evidence="14">ED321</strain>
        <strain evidence="13">ED321 Heterogonic</strain>
    </source>
</reference>
<evidence type="ECO:0000313" key="16">
    <source>
        <dbReference type="WormBase" id="SRAE_2000427300"/>
    </source>
</evidence>
<dbReference type="InterPro" id="IPR035500">
    <property type="entry name" value="NHR-like_dom_sf"/>
</dbReference>
<dbReference type="InterPro" id="IPR000536">
    <property type="entry name" value="Nucl_hrmn_rcpt_lig-bd"/>
</dbReference>
<dbReference type="PANTHER" id="PTHR45680">
    <property type="entry name" value="NUCLEAR HORMONE RECEPTOR FAMILY"/>
    <property type="match status" value="1"/>
</dbReference>
<evidence type="ECO:0000259" key="11">
    <source>
        <dbReference type="PROSITE" id="PS51030"/>
    </source>
</evidence>
<dbReference type="WBParaSite" id="SRAE_2000427300.1">
    <property type="protein sequence ID" value="SRAE_2000427300.1"/>
    <property type="gene ID" value="WBGene00264503"/>
</dbReference>
<dbReference type="GO" id="GO:0005634">
    <property type="term" value="C:nucleus"/>
    <property type="evidence" value="ECO:0007669"/>
    <property type="project" value="UniProtKB-SubCell"/>
</dbReference>
<dbReference type="InterPro" id="IPR049636">
    <property type="entry name" value="HNF4-like_DBD"/>
</dbReference>
<protein>
    <submittedName>
        <fullName evidence="13 15">Uncharacterized protein</fullName>
    </submittedName>
</protein>
<evidence type="ECO:0000256" key="5">
    <source>
        <dbReference type="ARBA" id="ARBA00022833"/>
    </source>
</evidence>
<evidence type="ECO:0000256" key="6">
    <source>
        <dbReference type="ARBA" id="ARBA00023015"/>
    </source>
</evidence>
<comment type="similarity">
    <text evidence="2">Belongs to the nuclear hormone receptor family.</text>
</comment>
<keyword evidence="9 13" id="KW-0675">Receptor</keyword>
<reference evidence="15" key="2">
    <citation type="submission" date="2020-12" db="UniProtKB">
        <authorList>
            <consortium name="WormBaseParasite"/>
        </authorList>
    </citation>
    <scope>IDENTIFICATION</scope>
</reference>
<dbReference type="SMART" id="SM00430">
    <property type="entry name" value="HOLI"/>
    <property type="match status" value="1"/>
</dbReference>
<evidence type="ECO:0000256" key="9">
    <source>
        <dbReference type="ARBA" id="ARBA00023170"/>
    </source>
</evidence>
<dbReference type="SUPFAM" id="SSF48508">
    <property type="entry name" value="Nuclear receptor ligand-binding domain"/>
    <property type="match status" value="2"/>
</dbReference>
<dbReference type="SMART" id="SM00399">
    <property type="entry name" value="ZnF_C4"/>
    <property type="match status" value="2"/>
</dbReference>
<dbReference type="Gene3D" id="1.10.565.10">
    <property type="entry name" value="Retinoid X Receptor"/>
    <property type="match status" value="1"/>
</dbReference>
<evidence type="ECO:0000313" key="15">
    <source>
        <dbReference type="WBParaSite" id="SRAE_2000427300.1"/>
    </source>
</evidence>
<keyword evidence="5" id="KW-0862">Zinc</keyword>
<dbReference type="GeneID" id="36381996"/>
<keyword evidence="14" id="KW-1185">Reference proteome</keyword>
<dbReference type="RefSeq" id="XP_024508825.1">
    <property type="nucleotide sequence ID" value="XM_024643123.1"/>
</dbReference>
<dbReference type="Gene3D" id="3.30.50.10">
    <property type="entry name" value="Erythroid Transcription Factor GATA-1, subunit A"/>
    <property type="match status" value="2"/>
</dbReference>
<dbReference type="CTD" id="36381996"/>
<dbReference type="InterPro" id="IPR001628">
    <property type="entry name" value="Znf_hrmn_rcpt"/>
</dbReference>
<dbReference type="CDD" id="cd06960">
    <property type="entry name" value="NR_DBD_HNF4A"/>
    <property type="match status" value="1"/>
</dbReference>
<keyword evidence="7" id="KW-0238">DNA-binding</keyword>
<dbReference type="PRINTS" id="PR00047">
    <property type="entry name" value="STROIDFINGER"/>
</dbReference>
<evidence type="ECO:0000256" key="10">
    <source>
        <dbReference type="ARBA" id="ARBA00023242"/>
    </source>
</evidence>
<dbReference type="OMA" id="AWLTHFE"/>